<organism evidence="2 4">
    <name type="scientific">Legionella quateirensis</name>
    <dbReference type="NCBI Taxonomy" id="45072"/>
    <lineage>
        <taxon>Bacteria</taxon>
        <taxon>Pseudomonadati</taxon>
        <taxon>Pseudomonadota</taxon>
        <taxon>Gammaproteobacteria</taxon>
        <taxon>Legionellales</taxon>
        <taxon>Legionellaceae</taxon>
        <taxon>Legionella</taxon>
    </lineage>
</organism>
<dbReference type="EMBL" id="UGOW01000001">
    <property type="protein sequence ID" value="STY16763.1"/>
    <property type="molecule type" value="Genomic_DNA"/>
</dbReference>
<dbReference type="Proteomes" id="UP000254230">
    <property type="component" value="Unassembled WGS sequence"/>
</dbReference>
<dbReference type="AlphaFoldDB" id="A0A378KQ92"/>
<dbReference type="STRING" id="45072.Lqua_2259"/>
<evidence type="ECO:0000313" key="2">
    <source>
        <dbReference type="EMBL" id="STY16763.1"/>
    </source>
</evidence>
<dbReference type="OrthoDB" id="5654404at2"/>
<dbReference type="EMBL" id="LNYR01000031">
    <property type="protein sequence ID" value="KTD47865.1"/>
    <property type="molecule type" value="Genomic_DNA"/>
</dbReference>
<gene>
    <name evidence="1" type="ORF">Lqua_2259</name>
    <name evidence="2" type="ORF">NCTC12376_00555</name>
</gene>
<proteinExistence type="predicted"/>
<dbReference type="Proteomes" id="UP000054639">
    <property type="component" value="Unassembled WGS sequence"/>
</dbReference>
<accession>A0A378KQ92</accession>
<reference evidence="1 3" key="1">
    <citation type="submission" date="2015-11" db="EMBL/GenBank/DDBJ databases">
        <title>Genomic analysis of 38 Legionella species identifies large and diverse effector repertoires.</title>
        <authorList>
            <person name="Burstein D."/>
            <person name="Amaro F."/>
            <person name="Zusman T."/>
            <person name="Lifshitz Z."/>
            <person name="Cohen O."/>
            <person name="Gilbert J.A."/>
            <person name="Pupko T."/>
            <person name="Shuman H.A."/>
            <person name="Segal G."/>
        </authorList>
    </citation>
    <scope>NUCLEOTIDE SEQUENCE [LARGE SCALE GENOMIC DNA]</scope>
    <source>
        <strain evidence="1 3">ATCC 49507</strain>
    </source>
</reference>
<protein>
    <submittedName>
        <fullName evidence="2">Uncharacterized protein</fullName>
    </submittedName>
</protein>
<keyword evidence="3" id="KW-1185">Reference proteome</keyword>
<evidence type="ECO:0000313" key="3">
    <source>
        <dbReference type="Proteomes" id="UP000054639"/>
    </source>
</evidence>
<sequence length="643" mass="72819">MPNLQCIIDELKIHYSRSYPKPNFTPYEVALMQEASAQWRASFGNIGFSGRDAIMLSFFRSPEFKRISESPGLIQKIIAAETHLNELHSSIYPRIDSAGISVTFGSILKFGLPMAGSTDYLRLGTENADYGIDISDPNAGIKRLALARDREQRYLENTLPGLQAIAEVLGISAHFEQTQSEPIWKANFGARWHAIKDYLLSLNDIQRGEVINVPNYANTSMIDQAHWWMTGTLGCKDSPNKVAVNTFFREQKQHWDCYSGAIATHYPEYCAIPNQYKTMDALIDHFLNNHLLLDEWFGHMMTDRAHLESLVFAEYPEYLFGDGSHYKMRDIIEAMCIKVQSAPETYPAAAQQLNLRLGRVEDHLAKLYSYNPGVLIRPEQRVEPIVEAIVEQRVKPTAEPIVEQRVEPTAEPIVEQRVEPIAEPMVEQRVEPIAEPIIEQKVEPTAEPIIEQKVEPTAEPIVEQRVEPIAEPIVEQKVEPIPVIEEHPPVSSQPDAPQESDQPINWNNVIKTAMDKILKQVKADYSQFKAAALSEFIDILDDYKTRRELFEGPNPEYKVTFFCLGFGYSKTQKFAAVDALKAALTGERIDLTPHLGALKNGELGQAISKFLQTSALYTKQEIKTVSDLVNNLNHQEDNQLRFK</sequence>
<dbReference type="RefSeq" id="WP_058474390.1">
    <property type="nucleotide sequence ID" value="NZ_CAAAIL010000008.1"/>
</dbReference>
<reference evidence="2 4" key="2">
    <citation type="submission" date="2018-06" db="EMBL/GenBank/DDBJ databases">
        <authorList>
            <consortium name="Pathogen Informatics"/>
            <person name="Doyle S."/>
        </authorList>
    </citation>
    <scope>NUCLEOTIDE SEQUENCE [LARGE SCALE GENOMIC DNA]</scope>
    <source>
        <strain evidence="2 4">NCTC12376</strain>
    </source>
</reference>
<evidence type="ECO:0000313" key="1">
    <source>
        <dbReference type="EMBL" id="KTD47865.1"/>
    </source>
</evidence>
<evidence type="ECO:0000313" key="4">
    <source>
        <dbReference type="Proteomes" id="UP000254230"/>
    </source>
</evidence>
<name>A0A378KQ92_9GAMM</name>